<organism evidence="1">
    <name type="scientific">Planktothricoides raciborskii GIHE-MW2</name>
    <dbReference type="NCBI Taxonomy" id="2792601"/>
    <lineage>
        <taxon>Bacteria</taxon>
        <taxon>Bacillati</taxon>
        <taxon>Cyanobacteriota</taxon>
        <taxon>Cyanophyceae</taxon>
        <taxon>Oscillatoriophycideae</taxon>
        <taxon>Oscillatoriales</taxon>
        <taxon>Oscillatoriaceae</taxon>
        <taxon>Planktothricoides</taxon>
    </lineage>
</organism>
<proteinExistence type="predicted"/>
<name>A0AAU8JFT3_9CYAN</name>
<dbReference type="EMBL" id="CP159837">
    <property type="protein sequence ID" value="XCM36960.1"/>
    <property type="molecule type" value="Genomic_DNA"/>
</dbReference>
<sequence length="89" mass="10176">MLNIEQIQKDINELPEEAQTLLIDFIDVLKKRYSLAEKQEVKSHPTLSVRSSTLDILKESGLIGCISAESELYTNYKSVIREGLNCKYE</sequence>
<gene>
    <name evidence="1" type="ORF">ABWT76_005760</name>
</gene>
<protein>
    <submittedName>
        <fullName evidence="1">DUF2281 domain-containing protein</fullName>
    </submittedName>
</protein>
<dbReference type="RefSeq" id="WP_354635351.1">
    <property type="nucleotide sequence ID" value="NZ_CP159837.1"/>
</dbReference>
<dbReference type="AlphaFoldDB" id="A0AAU8JFT3"/>
<reference evidence="1" key="1">
    <citation type="submission" date="2024-07" db="EMBL/GenBank/DDBJ databases">
        <authorList>
            <person name="Kim Y.J."/>
            <person name="Jeong J.Y."/>
        </authorList>
    </citation>
    <scope>NUCLEOTIDE SEQUENCE</scope>
    <source>
        <strain evidence="1">GIHE-MW2</strain>
    </source>
</reference>
<evidence type="ECO:0000313" key="1">
    <source>
        <dbReference type="EMBL" id="XCM36960.1"/>
    </source>
</evidence>
<accession>A0AAU8JFT3</accession>